<name>A0A0C2EIA0_9PSED</name>
<reference evidence="1 2" key="1">
    <citation type="submission" date="2015-01" db="EMBL/GenBank/DDBJ databases">
        <title>Complete genome of Pseudomonas batumici UCM B-321 producer of the batumin antibiotic with strong antistaphilococcal and potential anticancer activity.</title>
        <authorList>
            <person name="Klochko V.V."/>
            <person name="Zelena L.B."/>
            <person name="Elena K.A."/>
            <person name="Reva O.N."/>
        </authorList>
    </citation>
    <scope>NUCLEOTIDE SEQUENCE [LARGE SCALE GENOMIC DNA]</scope>
    <source>
        <strain evidence="1 2">UCM B-321</strain>
    </source>
</reference>
<proteinExistence type="predicted"/>
<evidence type="ECO:0000313" key="2">
    <source>
        <dbReference type="Proteomes" id="UP000031535"/>
    </source>
</evidence>
<organism evidence="1 2">
    <name type="scientific">Pseudomonas batumici</name>
    <dbReference type="NCBI Taxonomy" id="226910"/>
    <lineage>
        <taxon>Bacteria</taxon>
        <taxon>Pseudomonadati</taxon>
        <taxon>Pseudomonadota</taxon>
        <taxon>Gammaproteobacteria</taxon>
        <taxon>Pseudomonadales</taxon>
        <taxon>Pseudomonadaceae</taxon>
        <taxon>Pseudomonas</taxon>
    </lineage>
</organism>
<gene>
    <name evidence="1" type="ORF">UCMB321_0126</name>
</gene>
<dbReference type="AlphaFoldDB" id="A0A0C2EIA0"/>
<dbReference type="RefSeq" id="WP_040063031.1">
    <property type="nucleotide sequence ID" value="NZ_CP144470.1"/>
</dbReference>
<dbReference type="EMBL" id="JXDG01000003">
    <property type="protein sequence ID" value="KIH85759.1"/>
    <property type="molecule type" value="Genomic_DNA"/>
</dbReference>
<protein>
    <submittedName>
        <fullName evidence="1">Uncharacterized protein</fullName>
    </submittedName>
</protein>
<keyword evidence="2" id="KW-1185">Reference proteome</keyword>
<sequence length="141" mass="15098">MRNPFAGKWTYRSFLNDPALTDGDPTKLAALLFAEGVWQVENTADREFIGELSFGPNAVMDLKGVITPAYGSFAAHVHIVGSGRPGTSTQDYFYDYDGSLTEHWPNGVNQVAAITGSVIRVKPHNGKPAGLVASFIAVKAG</sequence>
<evidence type="ECO:0000313" key="1">
    <source>
        <dbReference type="EMBL" id="KIH85759.1"/>
    </source>
</evidence>
<accession>A0A0C2EIA0</accession>
<dbReference type="Proteomes" id="UP000031535">
    <property type="component" value="Unassembled WGS sequence"/>
</dbReference>
<dbReference type="PATRIC" id="fig|226910.6.peg.127"/>
<comment type="caution">
    <text evidence="1">The sequence shown here is derived from an EMBL/GenBank/DDBJ whole genome shotgun (WGS) entry which is preliminary data.</text>
</comment>
<dbReference type="STRING" id="226910.UCMB321_0126"/>
<dbReference type="OrthoDB" id="670612at2"/>